<name>A0ABT0NA45_9GAMM</name>
<evidence type="ECO:0000313" key="3">
    <source>
        <dbReference type="Proteomes" id="UP001202831"/>
    </source>
</evidence>
<sequence>MISFLHQDRGHTFKLQASNWAGWEKLWVDDKLVSQRFNISGQTEYQVSTESGNDYRLTTLVEPDSQLIICRLYRHHNRDFEHVCSLKQGKNHQQRQARRLYLLSAAAMGSAFTLLIW</sequence>
<feature type="transmembrane region" description="Helical" evidence="1">
    <location>
        <begin position="100"/>
        <end position="116"/>
    </location>
</feature>
<proteinExistence type="predicted"/>
<keyword evidence="3" id="KW-1185">Reference proteome</keyword>
<dbReference type="Proteomes" id="UP001202831">
    <property type="component" value="Unassembled WGS sequence"/>
</dbReference>
<dbReference type="RefSeq" id="WP_249249385.1">
    <property type="nucleotide sequence ID" value="NZ_JAKIKT010000005.1"/>
</dbReference>
<dbReference type="EMBL" id="JAKIKT010000005">
    <property type="protein sequence ID" value="MCL2914707.1"/>
    <property type="molecule type" value="Genomic_DNA"/>
</dbReference>
<keyword evidence="1" id="KW-1133">Transmembrane helix</keyword>
<evidence type="ECO:0000313" key="2">
    <source>
        <dbReference type="EMBL" id="MCL2914707.1"/>
    </source>
</evidence>
<protein>
    <submittedName>
        <fullName evidence="2">Uncharacterized protein</fullName>
    </submittedName>
</protein>
<reference evidence="2 3" key="1">
    <citation type="submission" date="2022-01" db="EMBL/GenBank/DDBJ databases">
        <title>Whole genome-based taxonomy of the Shewanellaceae.</title>
        <authorList>
            <person name="Martin-Rodriguez A.J."/>
        </authorList>
    </citation>
    <scope>NUCLEOTIDE SEQUENCE [LARGE SCALE GENOMIC DNA]</scope>
    <source>
        <strain evidence="2 3">DSM 21332</strain>
    </source>
</reference>
<keyword evidence="1" id="KW-0812">Transmembrane</keyword>
<comment type="caution">
    <text evidence="2">The sequence shown here is derived from an EMBL/GenBank/DDBJ whole genome shotgun (WGS) entry which is preliminary data.</text>
</comment>
<organism evidence="2 3">
    <name type="scientific">Shewanella corallii</name>
    <dbReference type="NCBI Taxonomy" id="560080"/>
    <lineage>
        <taxon>Bacteria</taxon>
        <taxon>Pseudomonadati</taxon>
        <taxon>Pseudomonadota</taxon>
        <taxon>Gammaproteobacteria</taxon>
        <taxon>Alteromonadales</taxon>
        <taxon>Shewanellaceae</taxon>
        <taxon>Shewanella</taxon>
    </lineage>
</organism>
<keyword evidence="1" id="KW-0472">Membrane</keyword>
<accession>A0ABT0NA45</accession>
<gene>
    <name evidence="2" type="ORF">L2725_13105</name>
</gene>
<evidence type="ECO:0000256" key="1">
    <source>
        <dbReference type="SAM" id="Phobius"/>
    </source>
</evidence>